<evidence type="ECO:0000259" key="4">
    <source>
        <dbReference type="PROSITE" id="PS50995"/>
    </source>
</evidence>
<dbReference type="Gene3D" id="1.10.10.10">
    <property type="entry name" value="Winged helix-like DNA-binding domain superfamily/Winged helix DNA-binding domain"/>
    <property type="match status" value="1"/>
</dbReference>
<keyword evidence="6" id="KW-1185">Reference proteome</keyword>
<dbReference type="CDD" id="cd00090">
    <property type="entry name" value="HTH_ARSR"/>
    <property type="match status" value="1"/>
</dbReference>
<dbReference type="SUPFAM" id="SSF46785">
    <property type="entry name" value="Winged helix' DNA-binding domain"/>
    <property type="match status" value="1"/>
</dbReference>
<dbReference type="SMART" id="SM00347">
    <property type="entry name" value="HTH_MARR"/>
    <property type="match status" value="1"/>
</dbReference>
<dbReference type="EMBL" id="CP060635">
    <property type="protein sequence ID" value="QNM09489.1"/>
    <property type="molecule type" value="Genomic_DNA"/>
</dbReference>
<gene>
    <name evidence="5" type="ORF">H9Q79_04165</name>
</gene>
<dbReference type="InterPro" id="IPR036388">
    <property type="entry name" value="WH-like_DNA-bd_sf"/>
</dbReference>
<dbReference type="InterPro" id="IPR000835">
    <property type="entry name" value="HTH_MarR-typ"/>
</dbReference>
<keyword evidence="1" id="KW-0805">Transcription regulation</keyword>
<evidence type="ECO:0000313" key="6">
    <source>
        <dbReference type="Proteomes" id="UP000515860"/>
    </source>
</evidence>
<proteinExistence type="predicted"/>
<evidence type="ECO:0000256" key="3">
    <source>
        <dbReference type="ARBA" id="ARBA00023163"/>
    </source>
</evidence>
<dbReference type="Pfam" id="PF12802">
    <property type="entry name" value="MarR_2"/>
    <property type="match status" value="1"/>
</dbReference>
<dbReference type="GO" id="GO:0003677">
    <property type="term" value="F:DNA binding"/>
    <property type="evidence" value="ECO:0007669"/>
    <property type="project" value="UniProtKB-KW"/>
</dbReference>
<dbReference type="GO" id="GO:0003700">
    <property type="term" value="F:DNA-binding transcription factor activity"/>
    <property type="evidence" value="ECO:0007669"/>
    <property type="project" value="InterPro"/>
</dbReference>
<dbReference type="PRINTS" id="PR00598">
    <property type="entry name" value="HTHMARR"/>
</dbReference>
<evidence type="ECO:0000313" key="5">
    <source>
        <dbReference type="EMBL" id="QNM09489.1"/>
    </source>
</evidence>
<dbReference type="RefSeq" id="WP_118642722.1">
    <property type="nucleotide sequence ID" value="NZ_CP060635.1"/>
</dbReference>
<dbReference type="PANTHER" id="PTHR42756">
    <property type="entry name" value="TRANSCRIPTIONAL REGULATOR, MARR"/>
    <property type="match status" value="1"/>
</dbReference>
<dbReference type="AlphaFoldDB" id="A0A7G9GFA7"/>
<organism evidence="5 6">
    <name type="scientific">Wansuia hejianensis</name>
    <dbReference type="NCBI Taxonomy" id="2763667"/>
    <lineage>
        <taxon>Bacteria</taxon>
        <taxon>Bacillati</taxon>
        <taxon>Bacillota</taxon>
        <taxon>Clostridia</taxon>
        <taxon>Lachnospirales</taxon>
        <taxon>Lachnospiraceae</taxon>
        <taxon>Wansuia</taxon>
    </lineage>
</organism>
<accession>A0A7G9GFA7</accession>
<sequence length="165" mass="19495">MTEKDSGEFFKVQRTFAQLSHRYSQIIFHQFRRFGIHPGQMPLLMLLDQNDGLNQSEICRKLRIKPSTAAVSLQRMEKNGLIFRASDERDQRKNRIYATDKAKAIWKEIRDLMCENNQVLMQGISMVEICLLQRLLEQIYKNMDNLQTPEMTIRCCGQEEETYDD</sequence>
<protein>
    <submittedName>
        <fullName evidence="5">MarR family transcriptional regulator</fullName>
    </submittedName>
</protein>
<dbReference type="Proteomes" id="UP000515860">
    <property type="component" value="Chromosome"/>
</dbReference>
<dbReference type="PANTHER" id="PTHR42756:SF1">
    <property type="entry name" value="TRANSCRIPTIONAL REPRESSOR OF EMRAB OPERON"/>
    <property type="match status" value="1"/>
</dbReference>
<dbReference type="PROSITE" id="PS50995">
    <property type="entry name" value="HTH_MARR_2"/>
    <property type="match status" value="1"/>
</dbReference>
<keyword evidence="2" id="KW-0238">DNA-binding</keyword>
<name>A0A7G9GFA7_9FIRM</name>
<dbReference type="KEGG" id="whj:H9Q79_04165"/>
<dbReference type="InterPro" id="IPR011991">
    <property type="entry name" value="ArsR-like_HTH"/>
</dbReference>
<dbReference type="InterPro" id="IPR036390">
    <property type="entry name" value="WH_DNA-bd_sf"/>
</dbReference>
<feature type="domain" description="HTH marR-type" evidence="4">
    <location>
        <begin position="5"/>
        <end position="141"/>
    </location>
</feature>
<evidence type="ECO:0000256" key="1">
    <source>
        <dbReference type="ARBA" id="ARBA00023015"/>
    </source>
</evidence>
<evidence type="ECO:0000256" key="2">
    <source>
        <dbReference type="ARBA" id="ARBA00023125"/>
    </source>
</evidence>
<reference evidence="5 6" key="1">
    <citation type="submission" date="2020-08" db="EMBL/GenBank/DDBJ databases">
        <authorList>
            <person name="Liu C."/>
            <person name="Sun Q."/>
        </authorList>
    </citation>
    <scope>NUCLEOTIDE SEQUENCE [LARGE SCALE GENOMIC DNA]</scope>
    <source>
        <strain evidence="5 6">NSJ-29</strain>
    </source>
</reference>
<keyword evidence="3" id="KW-0804">Transcription</keyword>